<keyword evidence="3" id="KW-0548">Nucleotidyltransferase</keyword>
<accession>A0A1L3KPK4</accession>
<name>A0A1L3KPK4_9VIRU</name>
<dbReference type="InterPro" id="IPR007099">
    <property type="entry name" value="RNA-dir_pol_NSvirus"/>
</dbReference>
<feature type="domain" description="RdRp catalytic" evidence="2">
    <location>
        <begin position="990"/>
        <end position="1180"/>
    </location>
</feature>
<evidence type="ECO:0000313" key="3">
    <source>
        <dbReference type="EMBL" id="APG79310.1"/>
    </source>
</evidence>
<keyword evidence="3" id="KW-0808">Transferase</keyword>
<evidence type="ECO:0000259" key="2">
    <source>
        <dbReference type="PROSITE" id="PS50525"/>
    </source>
</evidence>
<organism evidence="3">
    <name type="scientific">Shahe bunya-like virus 1</name>
    <dbReference type="NCBI Taxonomy" id="1923410"/>
    <lineage>
        <taxon>Viruses</taxon>
        <taxon>Riboviria</taxon>
    </lineage>
</organism>
<sequence length="2027" mass="233051">MSFDTRVRYENAGVEYLDIRGTWEDVEEYVKILPPFDKESIVRKMKYLNDLTLNEKIIVDLQTEFGPMLEKVNWINENQGPRSLGHFKRVLELAINRIDSGEDVILIEGTNSSMVRVLEDIDLMTRRGEKLVAIDFTRKARQKDFRVAGLDEFKSKRSRLLSMFKENVECEVWVKNVEEFQWVFDLSREPDNFKEEWEKVDEFMDNLMRINCDLLLSKLSPPASNDSHIARLERHKQFFEKRTEELIRAIEENNESSAKIHKDLMLNMTDPNGHYGKDLYTKINNSETKRFPMLGRLNRGLTEDFDPFKMCAYLSNKLNEHFLYWVSKSTSEWLEMTSGELKGALIRRVTRKDGEMTKMVEIKFEGCSYENGLDWMYGRGRISSRREVQTSSLSHTLLERRWKRFEDSLSMKGNGSRYLDDIHSMIPMVMENDKTSEFTKLIMKRSLTEFSNSIIGELIAQHQEICMSVSLSGKKRGLVKNVGGLSDKILTLSVEPIGDRRGVVLNNLSFTAGGLNNVSYRVFGEFIDDGLSTFMRYDSHSSSRWYNMSPSDMDWGVTCLHRVLSFHTMLSESSLTVDKQRKPLSPFPLLCAMMNNSKFSQVSEQTRYLAMNSTGISAGCSELYKKIEWYKPINEIDKLYVLRMIKMANLVQLFKANGKKKLISSMFKTKTSSTYKAEVDVYQTSWTICFPHESQYLQTDQNFFNSMYICKLLSMQRYNKLMSESLVLLKQIKVRKDFLEQRSAVNDFSLRYCDVSEEGILAGVENMWNVGTSHFNENIYTVASACAVTLKELADKKRISSDTTLGSLRESVYKDDTCLMRMNLIDSLNTRGSVLDKGKYGIIQSSKDKKQNGKCYSNVLTNLCEMVNKKSMSVRGTRAELSKEYSDEEYTDTTERDSSSLEKVSSLPRNLFYLVIWNQMMDKPYVAKMVHKDQIGVREISVLNSPARLGCLLVENFSRNVRRIEHSLGDRTNLIEVKDKDEIVTRHYLRIQSSRNKKNRRIVYDNADCTTWGPGMLAYILYMCLCSKLCSENERQIVKSVLMSFSDRVFKVPDEIYSMRNCDSEGSNSVSEAIRAICELSGDLGNMSRQILFNPEGMFQGILGNTSSILAADVQRLSNFLIRKADPRLNVTSFVTSDDYHRSIVYDVSEDEESSVIKTCNLCVNVVVEVGSRCTVKRNLFKSTFSQFVAELNSIFRTSSGIMNPDIKSRISFIDFSNSFDLYQSAVRACSQGIEYLCKEGSVVGSIWVQLLNSHLHIVQHQLRSLLKGLGKNIFNLPLEIGGLIKIDPVKNLHRDYFSLLKDNYFGDKSLEFSVSFLLHSELDRKDQQISLDQSGAKSLVPSISRSGIINLCRREPREKRAMREVLSEMDQKFFSGLMYPGSVNSLQYMLVSCLKREPNEKVYDESSLRYSLCQTPMDKEIFKMNSGFWEGIFDKDKISRKDLIRVAKAFSVHNVRDYGDSFHFDVGVDTLEGYQSKKMCVKKSEFPLDYNNMTKRMTDYSYVHSQLSPSSVSNIPKKSTSHKFKSVLLPASYTISVLSLLKGKFLPEALGGKSTLKVPEYFEAVNSISQKLRKMSVVQHSIHVTKMSDEVNEPLCVLIYKSNFLEGARLMFDSTLKLDMTIIGKNRMTNFFKKFNPQNHRSPSSSPLIDPLNSDYMENSRIDLTSLISEIWSGELKLPPDLLTELAQRLFLSFKNRSSPFWVRAWNLKLPRQNRLFQGSAGTKISYNVKISQDMRSSEIIMSHKDESFVHHVTVFQGDEKEKEDTKRDSYHYMRMSETMAMRIELKIVESWLFMSIDDHLIFPICSAPPEMVFDFFLIRTGAKLISKEDFSRVRNCTLDSDPDISAFYSELRGEYPEAEEDERAGKVEIENDVDFFEVDGFEEFGTFNESFNLSEAPAESEMSLDEDTKSSTFTTRLGMVSISSALVNSLITSDSIRILDYNDLETMKLPQEVIDELEEEVNEVYKVSLPLTVEPDVTIFRGEPKKTPFSELMDYLSSNEYEWSMTAGFLNQVIRKSNLTKHVVN</sequence>
<keyword evidence="3" id="KW-0696">RNA-directed RNA polymerase</keyword>
<feature type="region of interest" description="Disordered" evidence="1">
    <location>
        <begin position="878"/>
        <end position="901"/>
    </location>
</feature>
<dbReference type="GO" id="GO:0003968">
    <property type="term" value="F:RNA-directed RNA polymerase activity"/>
    <property type="evidence" value="ECO:0007669"/>
    <property type="project" value="UniProtKB-KW"/>
</dbReference>
<proteinExistence type="predicted"/>
<reference evidence="3" key="1">
    <citation type="journal article" date="2016" name="Nature">
        <title>Redefining the invertebrate RNA virosphere.</title>
        <authorList>
            <person name="Shi M."/>
            <person name="Lin X.D."/>
            <person name="Tian J.H."/>
            <person name="Chen L.J."/>
            <person name="Chen X."/>
            <person name="Li C.X."/>
            <person name="Qin X.C."/>
            <person name="Li J."/>
            <person name="Cao J.P."/>
            <person name="Eden J.S."/>
            <person name="Buchmann J."/>
            <person name="Wang W."/>
            <person name="Xu J."/>
            <person name="Holmes E.C."/>
            <person name="Zhang Y.Z."/>
        </authorList>
    </citation>
    <scope>NUCLEOTIDE SEQUENCE</scope>
    <source>
        <strain evidence="3">SHWC0209c12777</strain>
    </source>
</reference>
<dbReference type="EMBL" id="KX884821">
    <property type="protein sequence ID" value="APG79310.1"/>
    <property type="molecule type" value="Genomic_RNA"/>
</dbReference>
<evidence type="ECO:0000256" key="1">
    <source>
        <dbReference type="SAM" id="MobiDB-lite"/>
    </source>
</evidence>
<dbReference type="GO" id="GO:0039694">
    <property type="term" value="P:viral RNA genome replication"/>
    <property type="evidence" value="ECO:0007669"/>
    <property type="project" value="InterPro"/>
</dbReference>
<protein>
    <submittedName>
        <fullName evidence="3">RNA-dependent RNA polymerase</fullName>
    </submittedName>
</protein>
<dbReference type="PROSITE" id="PS50525">
    <property type="entry name" value="RDRP_SSRNA_NEG_SEG"/>
    <property type="match status" value="1"/>
</dbReference>